<reference evidence="2" key="1">
    <citation type="submission" date="2021-01" db="EMBL/GenBank/DDBJ databases">
        <authorList>
            <consortium name="Genoscope - CEA"/>
            <person name="William W."/>
        </authorList>
    </citation>
    <scope>NUCLEOTIDE SEQUENCE</scope>
</reference>
<accession>A0A8S1PY00</accession>
<dbReference type="Proteomes" id="UP000688137">
    <property type="component" value="Unassembled WGS sequence"/>
</dbReference>
<evidence type="ECO:0000313" key="2">
    <source>
        <dbReference type="EMBL" id="CAD8108167.1"/>
    </source>
</evidence>
<keyword evidence="3" id="KW-1185">Reference proteome</keyword>
<feature type="chain" id="PRO_5035755491" description="Transmembrane protein" evidence="1">
    <location>
        <begin position="16"/>
        <end position="1405"/>
    </location>
</feature>
<feature type="signal peptide" evidence="1">
    <location>
        <begin position="1"/>
        <end position="15"/>
    </location>
</feature>
<dbReference type="OMA" id="NITNQKW"/>
<keyword evidence="1" id="KW-0732">Signal</keyword>
<evidence type="ECO:0008006" key="4">
    <source>
        <dbReference type="Google" id="ProtNLM"/>
    </source>
</evidence>
<protein>
    <recommendedName>
        <fullName evidence="4">Transmembrane protein</fullName>
    </recommendedName>
</protein>
<name>A0A8S1PY00_PARPR</name>
<sequence length="1405" mass="163396">MLILVLLPIVYLGQTLEQCEVKQEQIQMFFSTQETFEWNLKDLFSGSYLNYTISAKQPFFTFKKPIHQEYIPKQLIEGISKIVAIQAKTEQGQRVWLNYFAFIEKSVNQLSIFYAEGTQGDYRPPYFNYKIVFTQNQDIQCLSLEYLNDTSFLADCYNSMKNPIQNYFYVVSKSGSVRNISNQNQDVQNIITKRITKVIPFVDAKKNQMKLLFRSTPAYATGSDLKINSLIEIYNLETFQIVNQLTARDIGTLLKVQDPYKYQFSLIDFELFPDGKLYILTAFDGIIILQMDQGFGFTLLDRIKLYNDVREFDVSHFLSQEGFLIEVIGVLYQNKAEIYENRIYKDSYQLDFTPVYTTLLKISQELLIIQNKGKTYLINIETQDLIYKEVLEGIQGILINQYMEELIYITQIDARRFTLSSGKLRFTSGDITASREVITISAYDELGFQCQSQLIYRVLNQFDSKLYALQELEISDVFYDYPLWNPFKIPVSGPNIQFGTYSESISEYGGTNTVKLIIKSGGTINAESIYSQIPLAKSTQFVKLISLDQNEQKIAIIFQESSTKNILTYICSTDQYYDGKVNLYCINYMKFSAKIDLVNSNFQCYFKQEVLYVFIIDNFYTVGMYSISQQDVQNQYKFIYNSSISIDSISVVASRLYVILNNQQLDIWNIETKSRYSVTYNTVNQLGFYGNWKIRKVVGNSRYHPTILFIINNDNIIIADYHKELTIIKVLTYDKSTIDVAIGEDTFFVVVHTSIISSIIEYDITNYCNIFKMKDLPIYRYKIQDSLTMISSIDSGLLYIAANDIDNNNTSVILIYKPRQSLRDSLIKVMIPKRQKLYIFESQMAAGGFNHQIFYLNDGDEHNLEWIDKYYYYQVTPNYETNQWVNKFRLNVSISNLKQNPIVELSQAIVLYQTKSQIKFFQTNLNITNQKWFKDEITLNMVGTIFDYLLQCQQCGQGKNVNIIQPLTLFKQEYGDDLNVVDQIECGGQDSLRILLVSKSNLQAVRIYNSTNSFFKSIVISNQTNYKCEKVLKYLNHMIVACRNSQNYQMVTIWCDNETSCGNVIKYSDITTNVKNIYSMNFDYKYLIVVDAHPKNLKSMDTYLRLFLVTFDDTKHTVTYSQTQSINTVQQYGEYLVKALLHHRPNYSVNTYILGLMSNGALKIYTSSLTLKVSTINIYTEIINNGGEIIQKEFNDFFFTEIPTYSVYISTIHLLFTSQSLNYKFNLVYDTDNYKLKSITYNYALSRYYDAQTLPGMWIDQYKNIASIPYRVNDKKVFIFFQLPDNSVNDKRIVYSYGGISEYHDFTYTDQVSCTIQKNVVILGVNSKYESNMFYIKYYDLQLKYTMIIDNSGGNLQNQVGSLELSNTICSEQLQFNIRIKESEQREENSIIESNENKIMDAQSK</sequence>
<gene>
    <name evidence="2" type="ORF">PPRIM_AZ9-3.1.T1360043</name>
</gene>
<evidence type="ECO:0000256" key="1">
    <source>
        <dbReference type="SAM" id="SignalP"/>
    </source>
</evidence>
<organism evidence="2 3">
    <name type="scientific">Paramecium primaurelia</name>
    <dbReference type="NCBI Taxonomy" id="5886"/>
    <lineage>
        <taxon>Eukaryota</taxon>
        <taxon>Sar</taxon>
        <taxon>Alveolata</taxon>
        <taxon>Ciliophora</taxon>
        <taxon>Intramacronucleata</taxon>
        <taxon>Oligohymenophorea</taxon>
        <taxon>Peniculida</taxon>
        <taxon>Parameciidae</taxon>
        <taxon>Paramecium</taxon>
    </lineage>
</organism>
<evidence type="ECO:0000313" key="3">
    <source>
        <dbReference type="Proteomes" id="UP000688137"/>
    </source>
</evidence>
<dbReference type="EMBL" id="CAJJDM010000139">
    <property type="protein sequence ID" value="CAD8108167.1"/>
    <property type="molecule type" value="Genomic_DNA"/>
</dbReference>
<proteinExistence type="predicted"/>
<comment type="caution">
    <text evidence="2">The sequence shown here is derived from an EMBL/GenBank/DDBJ whole genome shotgun (WGS) entry which is preliminary data.</text>
</comment>